<gene>
    <name evidence="4" type="ORF">BN948_02979</name>
</gene>
<dbReference type="SMART" id="SM00342">
    <property type="entry name" value="HTH_ARAC"/>
    <property type="match status" value="1"/>
</dbReference>
<protein>
    <submittedName>
        <fullName evidence="4">AraC family transcriptional regulator</fullName>
    </submittedName>
</protein>
<organism evidence="4 5">
    <name type="scientific">Hydrogenophaga intermedia</name>
    <dbReference type="NCBI Taxonomy" id="65786"/>
    <lineage>
        <taxon>Bacteria</taxon>
        <taxon>Pseudomonadati</taxon>
        <taxon>Pseudomonadota</taxon>
        <taxon>Betaproteobacteria</taxon>
        <taxon>Burkholderiales</taxon>
        <taxon>Comamonadaceae</taxon>
        <taxon>Hydrogenophaga</taxon>
    </lineage>
</organism>
<dbReference type="PROSITE" id="PS01124">
    <property type="entry name" value="HTH_ARAC_FAMILY_2"/>
    <property type="match status" value="1"/>
</dbReference>
<keyword evidence="2" id="KW-0804">Transcription</keyword>
<dbReference type="InterPro" id="IPR009057">
    <property type="entry name" value="Homeodomain-like_sf"/>
</dbReference>
<feature type="domain" description="HTH araC/xylS-type" evidence="3">
    <location>
        <begin position="158"/>
        <end position="238"/>
    </location>
</feature>
<keyword evidence="5" id="KW-1185">Reference proteome</keyword>
<reference evidence="5" key="1">
    <citation type="submission" date="2014-02" db="EMBL/GenBank/DDBJ databases">
        <authorList>
            <person name="Gan H."/>
        </authorList>
    </citation>
    <scope>NUCLEOTIDE SEQUENCE [LARGE SCALE GENOMIC DNA]</scope>
    <source>
        <strain evidence="5">S1</strain>
    </source>
</reference>
<dbReference type="EMBL" id="CCAE010000025">
    <property type="protein sequence ID" value="CDN88544.1"/>
    <property type="molecule type" value="Genomic_DNA"/>
</dbReference>
<dbReference type="Pfam" id="PF12833">
    <property type="entry name" value="HTH_18"/>
    <property type="match status" value="1"/>
</dbReference>
<dbReference type="PANTHER" id="PTHR11019:SF159">
    <property type="entry name" value="TRANSCRIPTIONAL REGULATOR-RELATED"/>
    <property type="match status" value="1"/>
</dbReference>
<sequence>MLSGNALTLCADKALYLGEIPATGWHRHAAPVLLLGLSGRFRLLLPAGRVETCHSALVDAGVEHVFDPQGERVALMYLEPDAPEVRRLRPVFARQGPVIGEPVPRSVSRWHTEQRLHSFDLPALLGRAGLPELQPVDPRVLRSLQRLREAGEGVPDRDALARSAHLSASRFNHLFSDELGVSFRSYRIWTQVRRAMAAYRPDGSLTEAALDGAFADSAHFSRMFRHTFGMTPSSVLRPLRAVNLLG</sequence>
<dbReference type="AlphaFoldDB" id="A0A1L1PIF5"/>
<accession>A0A1L1PIF5</accession>
<dbReference type="SUPFAM" id="SSF46689">
    <property type="entry name" value="Homeodomain-like"/>
    <property type="match status" value="1"/>
</dbReference>
<dbReference type="GO" id="GO:0003700">
    <property type="term" value="F:DNA-binding transcription factor activity"/>
    <property type="evidence" value="ECO:0007669"/>
    <property type="project" value="InterPro"/>
</dbReference>
<proteinExistence type="predicted"/>
<name>A0A1L1PIF5_HYDIT</name>
<dbReference type="Gene3D" id="1.10.10.60">
    <property type="entry name" value="Homeodomain-like"/>
    <property type="match status" value="2"/>
</dbReference>
<dbReference type="RefSeq" id="WP_009516907.1">
    <property type="nucleotide sequence ID" value="NZ_CCAE010000025.1"/>
</dbReference>
<reference evidence="5" key="2">
    <citation type="submission" date="2014-11" db="EMBL/GenBank/DDBJ databases">
        <title>Draft genome sequence of Hydrogenophaga intermedia S1.</title>
        <authorList>
            <person name="Gan H.M."/>
            <person name="Chew T.H."/>
            <person name="Stolz A."/>
        </authorList>
    </citation>
    <scope>NUCLEOTIDE SEQUENCE [LARGE SCALE GENOMIC DNA]</scope>
    <source>
        <strain evidence="5">S1</strain>
    </source>
</reference>
<evidence type="ECO:0000256" key="2">
    <source>
        <dbReference type="ARBA" id="ARBA00023163"/>
    </source>
</evidence>
<dbReference type="PANTHER" id="PTHR11019">
    <property type="entry name" value="HTH-TYPE TRANSCRIPTIONAL REGULATOR NIMR"/>
    <property type="match status" value="1"/>
</dbReference>
<evidence type="ECO:0000256" key="1">
    <source>
        <dbReference type="ARBA" id="ARBA00023015"/>
    </source>
</evidence>
<keyword evidence="1" id="KW-0805">Transcription regulation</keyword>
<evidence type="ECO:0000313" key="4">
    <source>
        <dbReference type="EMBL" id="CDN88544.1"/>
    </source>
</evidence>
<dbReference type="InterPro" id="IPR018060">
    <property type="entry name" value="HTH_AraC"/>
</dbReference>
<evidence type="ECO:0000259" key="3">
    <source>
        <dbReference type="PROSITE" id="PS01124"/>
    </source>
</evidence>
<dbReference type="Proteomes" id="UP000028878">
    <property type="component" value="Unassembled WGS sequence"/>
</dbReference>
<evidence type="ECO:0000313" key="5">
    <source>
        <dbReference type="Proteomes" id="UP000028878"/>
    </source>
</evidence>
<dbReference type="GO" id="GO:0043565">
    <property type="term" value="F:sequence-specific DNA binding"/>
    <property type="evidence" value="ECO:0007669"/>
    <property type="project" value="InterPro"/>
</dbReference>